<feature type="compositionally biased region" description="Basic and acidic residues" evidence="1">
    <location>
        <begin position="271"/>
        <end position="285"/>
    </location>
</feature>
<dbReference type="RefSeq" id="WP_141293151.1">
    <property type="nucleotide sequence ID" value="NZ_BJMN01000005.1"/>
</dbReference>
<evidence type="ECO:0000256" key="1">
    <source>
        <dbReference type="SAM" id="MobiDB-lite"/>
    </source>
</evidence>
<dbReference type="OrthoDB" id="4338180at2"/>
<sequence>MTERPAAALPSSAPDPDVERLLTEALVPASPPSTAAAAAAGAEAEALMAFRAARDSGALDAPPRPSDDWRPRRAAASSRFPLRTYVGAALAGLSLSGVAVASTPLPAEADQSSGKPAPATRTPSPSSASLPGSRPSSAPVPRPAPPSLPAASGHATVRELPHEPGHADGFKSLCQKQLRHRAKGETDPSHNSAAWQRLAAEAGGDSLIDAYCARALAKGRLSEGSKPSAPPRGGKKDPAGPASRSANGPSAGPKGGSNRSEQGHASGSEPYAKDGSRENRLTPNG</sequence>
<dbReference type="EMBL" id="BJMN01000005">
    <property type="protein sequence ID" value="GEB55089.1"/>
    <property type="molecule type" value="Genomic_DNA"/>
</dbReference>
<dbReference type="AlphaFoldDB" id="A0A4Y3RCL5"/>
<protein>
    <submittedName>
        <fullName evidence="2">Uncharacterized protein</fullName>
    </submittedName>
</protein>
<feature type="region of interest" description="Disordered" evidence="1">
    <location>
        <begin position="220"/>
        <end position="285"/>
    </location>
</feature>
<name>A0A4Y3RCL5_9ACTN</name>
<evidence type="ECO:0000313" key="3">
    <source>
        <dbReference type="Proteomes" id="UP000315226"/>
    </source>
</evidence>
<comment type="caution">
    <text evidence="2">The sequence shown here is derived from an EMBL/GenBank/DDBJ whole genome shotgun (WGS) entry which is preliminary data.</text>
</comment>
<proteinExistence type="predicted"/>
<gene>
    <name evidence="2" type="ORF">SGA01_06940</name>
</gene>
<evidence type="ECO:0000313" key="2">
    <source>
        <dbReference type="EMBL" id="GEB55089.1"/>
    </source>
</evidence>
<feature type="compositionally biased region" description="Basic and acidic residues" evidence="1">
    <location>
        <begin position="156"/>
        <end position="169"/>
    </location>
</feature>
<organism evidence="2 3">
    <name type="scientific">Streptomyces gardneri</name>
    <dbReference type="NCBI Taxonomy" id="66892"/>
    <lineage>
        <taxon>Bacteria</taxon>
        <taxon>Bacillati</taxon>
        <taxon>Actinomycetota</taxon>
        <taxon>Actinomycetes</taxon>
        <taxon>Kitasatosporales</taxon>
        <taxon>Streptomycetaceae</taxon>
        <taxon>Streptomyces</taxon>
    </lineage>
</organism>
<feature type="compositionally biased region" description="Low complexity" evidence="1">
    <location>
        <begin position="116"/>
        <end position="137"/>
    </location>
</feature>
<accession>A0A4Y3RCL5</accession>
<dbReference type="Proteomes" id="UP000315226">
    <property type="component" value="Unassembled WGS sequence"/>
</dbReference>
<keyword evidence="3" id="KW-1185">Reference proteome</keyword>
<feature type="compositionally biased region" description="Pro residues" evidence="1">
    <location>
        <begin position="138"/>
        <end position="148"/>
    </location>
</feature>
<feature type="region of interest" description="Disordered" evidence="1">
    <location>
        <begin position="105"/>
        <end position="197"/>
    </location>
</feature>
<reference evidence="2 3" key="1">
    <citation type="submission" date="2019-06" db="EMBL/GenBank/DDBJ databases">
        <title>Whole genome shotgun sequence of Streptomyces gardneri NBRC 12865.</title>
        <authorList>
            <person name="Hosoyama A."/>
            <person name="Uohara A."/>
            <person name="Ohji S."/>
            <person name="Ichikawa N."/>
        </authorList>
    </citation>
    <scope>NUCLEOTIDE SEQUENCE [LARGE SCALE GENOMIC DNA]</scope>
    <source>
        <strain evidence="2 3">NBRC 12865</strain>
    </source>
</reference>
<feature type="region of interest" description="Disordered" evidence="1">
    <location>
        <begin position="56"/>
        <end position="77"/>
    </location>
</feature>